<accession>A0A4P9ZG24</accession>
<sequence>MEIAVISRPRLTAFILDPFTRYMSERLAGFRPTGSLHNPEILLNNHHPYQNMPEPAPWPKKFWSWFSASDTGQNHTWPQPITFNVTTSLNPSTSSFFPRQEPSEPSGLPVYTAQAVPVGRSKQQEILVSPGPVHYCCF</sequence>
<evidence type="ECO:0000313" key="1">
    <source>
        <dbReference type="EMBL" id="RKP31191.1"/>
    </source>
</evidence>
<dbReference type="Proteomes" id="UP000268321">
    <property type="component" value="Unassembled WGS sequence"/>
</dbReference>
<protein>
    <submittedName>
        <fullName evidence="1">Uncharacterized protein</fullName>
    </submittedName>
</protein>
<dbReference type="EMBL" id="ML004445">
    <property type="protein sequence ID" value="RKP31191.1"/>
    <property type="molecule type" value="Genomic_DNA"/>
</dbReference>
<proteinExistence type="predicted"/>
<reference evidence="2" key="1">
    <citation type="journal article" date="2018" name="Nat. Microbiol.">
        <title>Leveraging single-cell genomics to expand the fungal tree of life.</title>
        <authorList>
            <person name="Ahrendt S.R."/>
            <person name="Quandt C.A."/>
            <person name="Ciobanu D."/>
            <person name="Clum A."/>
            <person name="Salamov A."/>
            <person name="Andreopoulos B."/>
            <person name="Cheng J.F."/>
            <person name="Woyke T."/>
            <person name="Pelin A."/>
            <person name="Henrissat B."/>
            <person name="Reynolds N.K."/>
            <person name="Benny G.L."/>
            <person name="Smith M.E."/>
            <person name="James T.Y."/>
            <person name="Grigoriev I.V."/>
        </authorList>
    </citation>
    <scope>NUCLEOTIDE SEQUENCE [LARGE SCALE GENOMIC DNA]</scope>
    <source>
        <strain evidence="2">Baker2002</strain>
    </source>
</reference>
<dbReference type="AlphaFoldDB" id="A0A4P9ZG24"/>
<evidence type="ECO:0000313" key="2">
    <source>
        <dbReference type="Proteomes" id="UP000268321"/>
    </source>
</evidence>
<name>A0A4P9ZG24_9ASCO</name>
<keyword evidence="2" id="KW-1185">Reference proteome</keyword>
<gene>
    <name evidence="1" type="ORF">METBISCDRAFT_26784</name>
</gene>
<dbReference type="OrthoDB" id="4094208at2759"/>
<organism evidence="1 2">
    <name type="scientific">Metschnikowia bicuspidata</name>
    <dbReference type="NCBI Taxonomy" id="27322"/>
    <lineage>
        <taxon>Eukaryota</taxon>
        <taxon>Fungi</taxon>
        <taxon>Dikarya</taxon>
        <taxon>Ascomycota</taxon>
        <taxon>Saccharomycotina</taxon>
        <taxon>Pichiomycetes</taxon>
        <taxon>Metschnikowiaceae</taxon>
        <taxon>Metschnikowia</taxon>
    </lineage>
</organism>